<feature type="non-terminal residue" evidence="9">
    <location>
        <position position="1660"/>
    </location>
</feature>
<feature type="domain" description="SET" evidence="7">
    <location>
        <begin position="1501"/>
        <end position="1617"/>
    </location>
</feature>
<feature type="compositionally biased region" description="Polar residues" evidence="6">
    <location>
        <begin position="1"/>
        <end position="11"/>
    </location>
</feature>
<dbReference type="SUPFAM" id="SSF48403">
    <property type="entry name" value="Ankyrin repeat"/>
    <property type="match status" value="1"/>
</dbReference>
<dbReference type="InterPro" id="IPR043550">
    <property type="entry name" value="EHMT1/EHMT2"/>
</dbReference>
<organism evidence="9">
    <name type="scientific">Polypedilum nubifer</name>
    <dbReference type="NCBI Taxonomy" id="54969"/>
    <lineage>
        <taxon>Eukaryota</taxon>
        <taxon>Metazoa</taxon>
        <taxon>Ecdysozoa</taxon>
        <taxon>Arthropoda</taxon>
        <taxon>Hexapoda</taxon>
        <taxon>Insecta</taxon>
        <taxon>Pterygota</taxon>
        <taxon>Neoptera</taxon>
        <taxon>Endopterygota</taxon>
        <taxon>Diptera</taxon>
        <taxon>Nematocera</taxon>
        <taxon>Chironomoidea</taxon>
        <taxon>Chironomidae</taxon>
        <taxon>Chironominae</taxon>
        <taxon>Polypedilum</taxon>
        <taxon>Polypedilum</taxon>
    </lineage>
</organism>
<dbReference type="Pfam" id="PF12796">
    <property type="entry name" value="Ank_2"/>
    <property type="match status" value="2"/>
</dbReference>
<evidence type="ECO:0000256" key="3">
    <source>
        <dbReference type="ARBA" id="ARBA00022603"/>
    </source>
</evidence>
<feature type="compositionally biased region" description="Gly residues" evidence="6">
    <location>
        <begin position="364"/>
        <end position="377"/>
    </location>
</feature>
<dbReference type="SMART" id="SM00317">
    <property type="entry name" value="SET"/>
    <property type="match status" value="1"/>
</dbReference>
<feature type="compositionally biased region" description="Basic and acidic residues" evidence="6">
    <location>
        <begin position="274"/>
        <end position="289"/>
    </location>
</feature>
<dbReference type="PANTHER" id="PTHR46307:SF4">
    <property type="entry name" value="G9A, ISOFORM B"/>
    <property type="match status" value="1"/>
</dbReference>
<feature type="compositionally biased region" description="Low complexity" evidence="6">
    <location>
        <begin position="117"/>
        <end position="129"/>
    </location>
</feature>
<dbReference type="PROSITE" id="PS50297">
    <property type="entry name" value="ANK_REP_REGION"/>
    <property type="match status" value="3"/>
</dbReference>
<evidence type="ECO:0000256" key="2">
    <source>
        <dbReference type="ARBA" id="ARBA00022454"/>
    </source>
</evidence>
<keyword evidence="4" id="KW-0949">S-adenosyl-L-methionine</keyword>
<feature type="domain" description="Pre-SET" evidence="8">
    <location>
        <begin position="1434"/>
        <end position="1498"/>
    </location>
</feature>
<reference evidence="9" key="1">
    <citation type="submission" date="2016-01" db="EMBL/GenBank/DDBJ databases">
        <title>Diversity of S-adenosylmethionine dependent methyltransferases of the cryptobiotic chironomid in relation to desiccation stress resistance.</title>
        <authorList>
            <person name="Deviatiiarov R."/>
            <person name="Gusev O."/>
            <person name="Aupov R."/>
            <person name="Cornette R."/>
            <person name="Kikawada T."/>
        </authorList>
    </citation>
    <scope>NUCLEOTIDE SEQUENCE</scope>
</reference>
<feature type="region of interest" description="Disordered" evidence="6">
    <location>
        <begin position="808"/>
        <end position="842"/>
    </location>
</feature>
<dbReference type="EMBL" id="KU659953">
    <property type="protein sequence ID" value="AOG17752.1"/>
    <property type="molecule type" value="mRNA"/>
</dbReference>
<feature type="compositionally biased region" description="Low complexity" evidence="6">
    <location>
        <begin position="234"/>
        <end position="249"/>
    </location>
</feature>
<dbReference type="GO" id="GO:0003677">
    <property type="term" value="F:DNA binding"/>
    <property type="evidence" value="ECO:0007669"/>
    <property type="project" value="InterPro"/>
</dbReference>
<keyword evidence="3 9" id="KW-0489">Methyltransferase</keyword>
<gene>
    <name evidence="9" type="primary">HMT-4</name>
</gene>
<dbReference type="GO" id="GO:0008270">
    <property type="term" value="F:zinc ion binding"/>
    <property type="evidence" value="ECO:0007669"/>
    <property type="project" value="InterPro"/>
</dbReference>
<feature type="compositionally biased region" description="Low complexity" evidence="6">
    <location>
        <begin position="399"/>
        <end position="412"/>
    </location>
</feature>
<keyword evidence="9" id="KW-0808">Transferase</keyword>
<dbReference type="InterPro" id="IPR002110">
    <property type="entry name" value="Ankyrin_rpt"/>
</dbReference>
<evidence type="ECO:0000256" key="5">
    <source>
        <dbReference type="PROSITE-ProRule" id="PRU00023"/>
    </source>
</evidence>
<evidence type="ECO:0000256" key="4">
    <source>
        <dbReference type="ARBA" id="ARBA00022691"/>
    </source>
</evidence>
<keyword evidence="5" id="KW-0040">ANK repeat</keyword>
<dbReference type="SMART" id="SM00384">
    <property type="entry name" value="AT_hook"/>
    <property type="match status" value="5"/>
</dbReference>
<dbReference type="Gene3D" id="1.25.40.20">
    <property type="entry name" value="Ankyrin repeat-containing domain"/>
    <property type="match status" value="2"/>
</dbReference>
<evidence type="ECO:0000259" key="8">
    <source>
        <dbReference type="PROSITE" id="PS50867"/>
    </source>
</evidence>
<comment type="subcellular location">
    <subcellularLocation>
        <location evidence="1">Chromosome</location>
    </subcellularLocation>
</comment>
<feature type="compositionally biased region" description="Basic and acidic residues" evidence="6">
    <location>
        <begin position="808"/>
        <end position="831"/>
    </location>
</feature>
<feature type="compositionally biased region" description="Polar residues" evidence="6">
    <location>
        <begin position="574"/>
        <end position="584"/>
    </location>
</feature>
<accession>A0A1B3PDE5</accession>
<dbReference type="SMART" id="SM00248">
    <property type="entry name" value="ANK"/>
    <property type="match status" value="6"/>
</dbReference>
<feature type="compositionally biased region" description="Polar residues" evidence="6">
    <location>
        <begin position="667"/>
        <end position="696"/>
    </location>
</feature>
<dbReference type="InterPro" id="IPR017956">
    <property type="entry name" value="AT_hook_DNA-bd_motif"/>
</dbReference>
<dbReference type="Pfam" id="PF21533">
    <property type="entry name" value="EHMT1-2_CRR"/>
    <property type="match status" value="1"/>
</dbReference>
<feature type="compositionally biased region" description="Basic residues" evidence="6">
    <location>
        <begin position="744"/>
        <end position="753"/>
    </location>
</feature>
<feature type="compositionally biased region" description="Polar residues" evidence="6">
    <location>
        <begin position="138"/>
        <end position="148"/>
    </location>
</feature>
<dbReference type="PROSITE" id="PS50280">
    <property type="entry name" value="SET"/>
    <property type="match status" value="1"/>
</dbReference>
<dbReference type="InterPro" id="IPR046341">
    <property type="entry name" value="SET_dom_sf"/>
</dbReference>
<feature type="compositionally biased region" description="Acidic residues" evidence="6">
    <location>
        <begin position="77"/>
        <end position="88"/>
    </location>
</feature>
<dbReference type="GO" id="GO:0002039">
    <property type="term" value="F:p53 binding"/>
    <property type="evidence" value="ECO:0007669"/>
    <property type="project" value="InterPro"/>
</dbReference>
<feature type="compositionally biased region" description="Low complexity" evidence="6">
    <location>
        <begin position="323"/>
        <end position="355"/>
    </location>
</feature>
<name>A0A1B3PDE5_9DIPT</name>
<feature type="compositionally biased region" description="Basic and acidic residues" evidence="6">
    <location>
        <begin position="465"/>
        <end position="475"/>
    </location>
</feature>
<dbReference type="GO" id="GO:0046974">
    <property type="term" value="F:histone H3K9 methyltransferase activity"/>
    <property type="evidence" value="ECO:0007669"/>
    <property type="project" value="TreeGrafter"/>
</dbReference>
<dbReference type="InterPro" id="IPR007728">
    <property type="entry name" value="Pre-SET_dom"/>
</dbReference>
<sequence length="1660" mass="183063">MSSKFNEQTNPELVKKLDFHDDKTLKWKTLINNTYAKKDREKRNKNRNKDGEDSTDDKSQQQEPSTSSSSVNRSEGGEAENSDSEEQNSEASESMENAEDSKTNAVMSEKFAIESNTKVTQTTVATSTLTDKKHDDNTTVMSSKNTESVGVVTAALCDDDKKAGSTATASKASKNSGSNSNNNSAGASLATAASSSSSSSSSSASTLPTSTSTGSGSGGGGGSAKVIDKTIVASSSRNLRSNKNSTSTSAQQNTLQNSATPTQRQASNSSSTMSDDKNKSDETAMKSDLDENEDSLTNSNDVSQSSSSSVVRKGRGRPRLEINKNNASSNSSNNNNSSSSNSTGNNGISNTNSTAVATKTNSTDGGGGGGGGSGGNNGNENEMDNQKRGRGRVPKTRSIIESSLPSTSSSSSATATNEEKKASETPAEEAAVEVKKEATAENAEEAPKRRGRSRRLIEESTPSTEVKDEKDKDNELSQSGNDNDDEKSQDPKRKRGRFTKKNESEDDSKSETAKAENSEDNKPRLLMTIRTDKSAVPKIVASNNVPATAAAAATTESDDQEKTIKKRGRRPKTTAATKQQAQVKKSTRSAKDDSDTGNSEPQSSPKKVDPVLLAPPVGRMRSQRRIKPTAKILENEELRQGFEVTNCKRLSLSNENLMDAYGIDRSPPTTSRSGNESSNQRSPNVSSPESKTQQEVTSHEASEPTLSKASFPSKKPCRDPQDFLNEIKNFKIGSNRSPEDNKKLTKSQQRRLLKAKEKHLGMLGLRPKNDYSSSSNESDTEEFNPPSTSKRPPITLRLRNQQKLAAEMKLRNLNLRKRENEREMSQSEKRMKMAASASTSSHEKEIESSDDDCIVIESNTKTTGKENNNLSLVCSCHQKTKYYIKQGQSLSLSVNGKIFCCAIDEIEKRKIGCTNELTDSLICLYRPSVKVSYMVLCASHKKRLLAHNCCSGCGLFCTQGTFVICSNKHFFHRNCATKYILNTPYEPNNPNYTGPTLLLKCPHCGIDAPDFDYRVTMRCENLPVFVQHRSNVPKPAKMGNMLRHPQHNLQVQANSLALNIDKLIPENVMHILKTAHDRLKSQHASTSDLSKLFAPKDVFYAIYRKDGDERMAEIVASDFDLMTPLKDFHNGTCLHLISNFGTLTMAYLILSRANSHDFINKMDKEMRTPIMYSVAGKKHDILKLLCQCGADVTVKGPDGMTVLHLAAKSGNITATQIILENYRQIATISKLHKFINTTDDGHWTPLVWAGENGHGDIVNYLISLGADPNICDLKNNTVLHWAALAGKLESIYPLMSNSDLNIQNIHGDTPLHIASRQAKPRICMLLMAHGANLNIRNLANETPLDVADEKGECAKLLRFNMELRSIGIGGWKCNANEKLILCNDISNGREIYPIQITRNLQHSDDIILPDFKYITKNILLQNSIQIDQRISQMRICSCSDNCISENCQCAQISLQNWYNIDGRLISSFNFADPPMLFECNDVCGCNRLLCENRVVQNGIKFPLTVFECDDKTKGFGVKCLTRIRKGSFVAQYLGEILTDLEADRRTDDSYFFDLGASDHCIDANFYGNVSRFFNHSCSPNIVPVRVYFEHQDLRFPKIAFFASKDIEPGEEIAFDYGEKFWMIKYKSFKCLCKSDKCRYSAETIDKTVAEYNQRHGAVNN</sequence>
<dbReference type="GO" id="GO:0005634">
    <property type="term" value="C:nucleus"/>
    <property type="evidence" value="ECO:0007669"/>
    <property type="project" value="InterPro"/>
</dbReference>
<feature type="compositionally biased region" description="Low complexity" evidence="6">
    <location>
        <begin position="302"/>
        <end position="311"/>
    </location>
</feature>
<evidence type="ECO:0000313" key="9">
    <source>
        <dbReference type="EMBL" id="AOG17752.1"/>
    </source>
</evidence>
<evidence type="ECO:0000259" key="7">
    <source>
        <dbReference type="PROSITE" id="PS50280"/>
    </source>
</evidence>
<dbReference type="SUPFAM" id="SSF82199">
    <property type="entry name" value="SET domain"/>
    <property type="match status" value="1"/>
</dbReference>
<proteinExistence type="evidence at transcript level"/>
<dbReference type="GO" id="GO:0000785">
    <property type="term" value="C:chromatin"/>
    <property type="evidence" value="ECO:0007669"/>
    <property type="project" value="TreeGrafter"/>
</dbReference>
<dbReference type="CDD" id="cd20905">
    <property type="entry name" value="EHMT_ZBD"/>
    <property type="match status" value="1"/>
</dbReference>
<feature type="repeat" description="ANK" evidence="5">
    <location>
        <begin position="1241"/>
        <end position="1273"/>
    </location>
</feature>
<dbReference type="Gene3D" id="2.170.270.10">
    <property type="entry name" value="SET domain"/>
    <property type="match status" value="1"/>
</dbReference>
<feature type="compositionally biased region" description="Low complexity" evidence="6">
    <location>
        <begin position="164"/>
        <end position="214"/>
    </location>
</feature>
<dbReference type="Pfam" id="PF05033">
    <property type="entry name" value="Pre-SET"/>
    <property type="match status" value="1"/>
</dbReference>
<dbReference type="Pfam" id="PF00856">
    <property type="entry name" value="SET"/>
    <property type="match status" value="1"/>
</dbReference>
<dbReference type="InterPro" id="IPR001214">
    <property type="entry name" value="SET_dom"/>
</dbReference>
<dbReference type="GO" id="GO:0000122">
    <property type="term" value="P:negative regulation of transcription by RNA polymerase II"/>
    <property type="evidence" value="ECO:0007669"/>
    <property type="project" value="TreeGrafter"/>
</dbReference>
<evidence type="ECO:0000256" key="1">
    <source>
        <dbReference type="ARBA" id="ARBA00004286"/>
    </source>
</evidence>
<dbReference type="PROSITE" id="PS50088">
    <property type="entry name" value="ANK_REPEAT"/>
    <property type="match status" value="3"/>
</dbReference>
<feature type="region of interest" description="Disordered" evidence="6">
    <location>
        <begin position="1"/>
        <end position="795"/>
    </location>
</feature>
<dbReference type="CDD" id="cd10543">
    <property type="entry name" value="SET_EHMT"/>
    <property type="match status" value="1"/>
</dbReference>
<feature type="repeat" description="ANK" evidence="5">
    <location>
        <begin position="1198"/>
        <end position="1230"/>
    </location>
</feature>
<feature type="compositionally biased region" description="Low complexity" evidence="6">
    <location>
        <begin position="61"/>
        <end position="70"/>
    </location>
</feature>
<dbReference type="PANTHER" id="PTHR46307">
    <property type="entry name" value="G9A, ISOFORM B"/>
    <property type="match status" value="1"/>
</dbReference>
<dbReference type="SMART" id="SM00468">
    <property type="entry name" value="PreSET"/>
    <property type="match status" value="1"/>
</dbReference>
<feature type="repeat" description="ANK" evidence="5">
    <location>
        <begin position="1306"/>
        <end position="1338"/>
    </location>
</feature>
<dbReference type="InterPro" id="IPR047762">
    <property type="entry name" value="EHMT_CRR"/>
</dbReference>
<feature type="compositionally biased region" description="Basic and acidic residues" evidence="6">
    <location>
        <begin position="500"/>
        <end position="523"/>
    </location>
</feature>
<protein>
    <submittedName>
        <fullName evidence="9">Putative histone-lysine N-methyltransferase</fullName>
    </submittedName>
</protein>
<dbReference type="GO" id="GO:0032259">
    <property type="term" value="P:methylation"/>
    <property type="evidence" value="ECO:0007669"/>
    <property type="project" value="UniProtKB-KW"/>
</dbReference>
<feature type="compositionally biased region" description="Polar residues" evidence="6">
    <location>
        <begin position="596"/>
        <end position="605"/>
    </location>
</feature>
<dbReference type="InterPro" id="IPR036770">
    <property type="entry name" value="Ankyrin_rpt-contain_sf"/>
</dbReference>
<dbReference type="PROSITE" id="PS50867">
    <property type="entry name" value="PRE_SET"/>
    <property type="match status" value="1"/>
</dbReference>
<evidence type="ECO:0000256" key="6">
    <source>
        <dbReference type="SAM" id="MobiDB-lite"/>
    </source>
</evidence>
<feature type="compositionally biased region" description="Polar residues" evidence="6">
    <location>
        <begin position="250"/>
        <end position="273"/>
    </location>
</feature>
<feature type="compositionally biased region" description="Basic and acidic residues" evidence="6">
    <location>
        <begin position="13"/>
        <end position="25"/>
    </location>
</feature>
<keyword evidence="2" id="KW-0158">Chromosome</keyword>
<feature type="compositionally biased region" description="Basic and acidic residues" evidence="6">
    <location>
        <begin position="36"/>
        <end position="60"/>
    </location>
</feature>